<feature type="non-terminal residue" evidence="1">
    <location>
        <position position="1"/>
    </location>
</feature>
<evidence type="ECO:0000313" key="1">
    <source>
        <dbReference type="EMBL" id="SVD20456.1"/>
    </source>
</evidence>
<dbReference type="InterPro" id="IPR011990">
    <property type="entry name" value="TPR-like_helical_dom_sf"/>
</dbReference>
<name>A0A382TEI5_9ZZZZ</name>
<dbReference type="Gene3D" id="1.25.40.10">
    <property type="entry name" value="Tetratricopeptide repeat domain"/>
    <property type="match status" value="1"/>
</dbReference>
<sequence length="295" mass="35206">EYYTDTNRNNQWDSDQNYWNQINEGHGIYRYTNLNNSDVYFNETIQRLIQNYRSSFLQIGFDESSIITQVIVETDEGPTVKYAVQHEGKTVFQTINRREAIKWFLNDLEKFKTLKELKGEKSSPMNTDSICQGYEDVFLTEESCIKAGHDWIYKSKTLRLLEMMDRYFPTDVIPIIDVSLDVYIGQIYNQEGRPEELKRRLERIQERKDLKIEDEIMIGQVYFNELNDIDASIDYYEKLHEKHPLYSEIFYSLVQTYTQAERPDEARDALKRWINFHPNDSQAVEWLSILNNIHN</sequence>
<accession>A0A382TEI5</accession>
<dbReference type="EMBL" id="UINC01135976">
    <property type="protein sequence ID" value="SVD20456.1"/>
    <property type="molecule type" value="Genomic_DNA"/>
</dbReference>
<dbReference type="Pfam" id="PF14559">
    <property type="entry name" value="TPR_19"/>
    <property type="match status" value="1"/>
</dbReference>
<reference evidence="1" key="1">
    <citation type="submission" date="2018-05" db="EMBL/GenBank/DDBJ databases">
        <authorList>
            <person name="Lanie J.A."/>
            <person name="Ng W.-L."/>
            <person name="Kazmierczak K.M."/>
            <person name="Andrzejewski T.M."/>
            <person name="Davidsen T.M."/>
            <person name="Wayne K.J."/>
            <person name="Tettelin H."/>
            <person name="Glass J.I."/>
            <person name="Rusch D."/>
            <person name="Podicherti R."/>
            <person name="Tsui H.-C.T."/>
            <person name="Winkler M.E."/>
        </authorList>
    </citation>
    <scope>NUCLEOTIDE SEQUENCE</scope>
</reference>
<dbReference type="SUPFAM" id="SSF48452">
    <property type="entry name" value="TPR-like"/>
    <property type="match status" value="1"/>
</dbReference>
<dbReference type="InterPro" id="IPR019734">
    <property type="entry name" value="TPR_rpt"/>
</dbReference>
<dbReference type="AlphaFoldDB" id="A0A382TEI5"/>
<organism evidence="1">
    <name type="scientific">marine metagenome</name>
    <dbReference type="NCBI Taxonomy" id="408172"/>
    <lineage>
        <taxon>unclassified sequences</taxon>
        <taxon>metagenomes</taxon>
        <taxon>ecological metagenomes</taxon>
    </lineage>
</organism>
<dbReference type="PROSITE" id="PS50005">
    <property type="entry name" value="TPR"/>
    <property type="match status" value="1"/>
</dbReference>
<proteinExistence type="predicted"/>
<protein>
    <submittedName>
        <fullName evidence="1">Uncharacterized protein</fullName>
    </submittedName>
</protein>
<gene>
    <name evidence="1" type="ORF">METZ01_LOCUS373310</name>
</gene>